<evidence type="ECO:0000313" key="2">
    <source>
        <dbReference type="EMBL" id="KAK6467290.1"/>
    </source>
</evidence>
<comment type="caution">
    <text evidence="2">The sequence shown here is derived from an EMBL/GenBank/DDBJ whole genome shotgun (WGS) entry which is preliminary data.</text>
</comment>
<protein>
    <submittedName>
        <fullName evidence="2">Uncharacterized protein</fullName>
    </submittedName>
</protein>
<feature type="region of interest" description="Disordered" evidence="1">
    <location>
        <begin position="207"/>
        <end position="229"/>
    </location>
</feature>
<reference evidence="2 3" key="1">
    <citation type="submission" date="2021-05" db="EMBL/GenBank/DDBJ databases">
        <authorList>
            <person name="Zahm M."/>
            <person name="Klopp C."/>
            <person name="Cabau C."/>
            <person name="Kuhl H."/>
            <person name="Suciu R."/>
            <person name="Ciorpac M."/>
            <person name="Holostenco D."/>
            <person name="Gessner J."/>
            <person name="Wuertz S."/>
            <person name="Hohne C."/>
            <person name="Stock M."/>
            <person name="Gislard M."/>
            <person name="Lluch J."/>
            <person name="Milhes M."/>
            <person name="Lampietro C."/>
            <person name="Lopez Roques C."/>
            <person name="Donnadieu C."/>
            <person name="Du K."/>
            <person name="Schartl M."/>
            <person name="Guiguen Y."/>
        </authorList>
    </citation>
    <scope>NUCLEOTIDE SEQUENCE [LARGE SCALE GENOMIC DNA]</scope>
    <source>
        <strain evidence="2">Hh-F2</strain>
        <tissue evidence="2">Blood</tissue>
    </source>
</reference>
<dbReference type="EMBL" id="JAHFZB010000050">
    <property type="protein sequence ID" value="KAK6467290.1"/>
    <property type="molecule type" value="Genomic_DNA"/>
</dbReference>
<feature type="compositionally biased region" description="Pro residues" evidence="1">
    <location>
        <begin position="216"/>
        <end position="229"/>
    </location>
</feature>
<organism evidence="2 3">
    <name type="scientific">Huso huso</name>
    <name type="common">Beluga</name>
    <name type="synonym">Acipenser huso</name>
    <dbReference type="NCBI Taxonomy" id="61971"/>
    <lineage>
        <taxon>Eukaryota</taxon>
        <taxon>Metazoa</taxon>
        <taxon>Chordata</taxon>
        <taxon>Craniata</taxon>
        <taxon>Vertebrata</taxon>
        <taxon>Euteleostomi</taxon>
        <taxon>Actinopterygii</taxon>
        <taxon>Chondrostei</taxon>
        <taxon>Acipenseriformes</taxon>
        <taxon>Acipenseridae</taxon>
        <taxon>Huso</taxon>
    </lineage>
</organism>
<gene>
    <name evidence="2" type="ORF">HHUSO_G35296</name>
</gene>
<accession>A0ABR0Y4T5</accession>
<dbReference type="Proteomes" id="UP001369086">
    <property type="component" value="Unassembled WGS sequence"/>
</dbReference>
<sequence length="229" mass="25393">VSATLSQGPLGYLHQDPSEAAKILKDDPSLRDKSKPLCQETMKSNASDVVSKRGGDVSDKIEVLVEYILQFGLYKGKAFRPLLENNVGYTIYLIKHLQEEMDKGVLVTEGHSKDNLLSFVEYSLSHSEINALLKYEAHRKDTPPAKSEDDNLFGFGVHAENTWGDIWTKRADGYDAFIMSRKCAPGTEMHNLQRYLIKKSQGNIIPSTRATSTVSVPPPTAPPSQQPGM</sequence>
<evidence type="ECO:0000313" key="3">
    <source>
        <dbReference type="Proteomes" id="UP001369086"/>
    </source>
</evidence>
<name>A0ABR0Y4T5_HUSHU</name>
<feature type="non-terminal residue" evidence="2">
    <location>
        <position position="1"/>
    </location>
</feature>
<evidence type="ECO:0000256" key="1">
    <source>
        <dbReference type="SAM" id="MobiDB-lite"/>
    </source>
</evidence>
<proteinExistence type="predicted"/>
<keyword evidence="3" id="KW-1185">Reference proteome</keyword>